<dbReference type="AlphaFoldDB" id="A0A2P6NRT3"/>
<accession>A0A2P6NRT3</accession>
<gene>
    <name evidence="1" type="ORF">PROFUN_02841</name>
</gene>
<evidence type="ECO:0000313" key="2">
    <source>
        <dbReference type="Proteomes" id="UP000241769"/>
    </source>
</evidence>
<evidence type="ECO:0000313" key="1">
    <source>
        <dbReference type="EMBL" id="PRP86692.1"/>
    </source>
</evidence>
<proteinExistence type="predicted"/>
<organism evidence="1 2">
    <name type="scientific">Planoprotostelium fungivorum</name>
    <dbReference type="NCBI Taxonomy" id="1890364"/>
    <lineage>
        <taxon>Eukaryota</taxon>
        <taxon>Amoebozoa</taxon>
        <taxon>Evosea</taxon>
        <taxon>Variosea</taxon>
        <taxon>Cavosteliida</taxon>
        <taxon>Cavosteliaceae</taxon>
        <taxon>Planoprotostelium</taxon>
    </lineage>
</organism>
<sequence length="435" mass="50488">MNYLDSYLSLLDHDSIEPSIGMLNTQNHQVLKLLATHSKTQKILAFSLGQCRDRFWLWYYHSQRIAPTPTMEVLLKQCLAPLYHNAPYLCLYLDQISKSIREGSQKLYQSVVMSRYPCLLSTQSKRFLLRKFVSQLRLWRSVHLLSRTDISYKQMGDRLFRFDKDFRIWNQVNFIHEWLDYLHDQAFSSSQDADNTKFDTYLHSVECDDESEETHTLVRSLAAGTTITWLKVEYSVMEKDAYLAVDADLEMITPNGSTIYIQFLWRFSHDVMMSFITRSEKGSRVYPIELSEGIPRIQLDEDTWNKLHSSAIVYSQHFVNALKFVLHLLNHEDMEQFLPDISLYEYETERPMLEVGDEGEEEGGEEGGEGGEEEGIEYEATDNAMAAMNNMEESEVEVNAPKRQKCDDKCSKCGAWGKDVVKQNGMCAYCTRKCS</sequence>
<name>A0A2P6NRT3_9EUKA</name>
<dbReference type="Proteomes" id="UP000241769">
    <property type="component" value="Unassembled WGS sequence"/>
</dbReference>
<dbReference type="InParanoid" id="A0A2P6NRT3"/>
<comment type="caution">
    <text evidence="1">The sequence shown here is derived from an EMBL/GenBank/DDBJ whole genome shotgun (WGS) entry which is preliminary data.</text>
</comment>
<reference evidence="1 2" key="1">
    <citation type="journal article" date="2018" name="Genome Biol. Evol.">
        <title>Multiple Roots of Fruiting Body Formation in Amoebozoa.</title>
        <authorList>
            <person name="Hillmann F."/>
            <person name="Forbes G."/>
            <person name="Novohradska S."/>
            <person name="Ferling I."/>
            <person name="Riege K."/>
            <person name="Groth M."/>
            <person name="Westermann M."/>
            <person name="Marz M."/>
            <person name="Spaller T."/>
            <person name="Winckler T."/>
            <person name="Schaap P."/>
            <person name="Glockner G."/>
        </authorList>
    </citation>
    <scope>NUCLEOTIDE SEQUENCE [LARGE SCALE GENOMIC DNA]</scope>
    <source>
        <strain evidence="1 2">Jena</strain>
    </source>
</reference>
<keyword evidence="2" id="KW-1185">Reference proteome</keyword>
<dbReference type="EMBL" id="MDYQ01000027">
    <property type="protein sequence ID" value="PRP86692.1"/>
    <property type="molecule type" value="Genomic_DNA"/>
</dbReference>
<protein>
    <submittedName>
        <fullName evidence="1">Uncharacterized protein</fullName>
    </submittedName>
</protein>